<protein>
    <submittedName>
        <fullName evidence="1">Uncharacterized protein</fullName>
    </submittedName>
</protein>
<name>A0A4Y2X979_ARAVE</name>
<sequence>MLEFRLEATLCLFYDGPRNVRDILIEVRGLKRPPQASTPHHVGKTSPITPDSAFKTEDLQWFPFGTNLWSSRNEPLTPGTRGPC</sequence>
<dbReference type="EMBL" id="BGPR01071585">
    <property type="protein sequence ID" value="GBO44727.1"/>
    <property type="molecule type" value="Genomic_DNA"/>
</dbReference>
<evidence type="ECO:0000313" key="2">
    <source>
        <dbReference type="Proteomes" id="UP000499080"/>
    </source>
</evidence>
<accession>A0A4Y2X979</accession>
<organism evidence="1 2">
    <name type="scientific">Araneus ventricosus</name>
    <name type="common">Orbweaver spider</name>
    <name type="synonym">Epeira ventricosa</name>
    <dbReference type="NCBI Taxonomy" id="182803"/>
    <lineage>
        <taxon>Eukaryota</taxon>
        <taxon>Metazoa</taxon>
        <taxon>Ecdysozoa</taxon>
        <taxon>Arthropoda</taxon>
        <taxon>Chelicerata</taxon>
        <taxon>Arachnida</taxon>
        <taxon>Araneae</taxon>
        <taxon>Araneomorphae</taxon>
        <taxon>Entelegynae</taxon>
        <taxon>Araneoidea</taxon>
        <taxon>Araneidae</taxon>
        <taxon>Araneus</taxon>
    </lineage>
</organism>
<comment type="caution">
    <text evidence="1">The sequence shown here is derived from an EMBL/GenBank/DDBJ whole genome shotgun (WGS) entry which is preliminary data.</text>
</comment>
<proteinExistence type="predicted"/>
<evidence type="ECO:0000313" key="1">
    <source>
        <dbReference type="EMBL" id="GBO44727.1"/>
    </source>
</evidence>
<gene>
    <name evidence="1" type="ORF">AVEN_2092_1</name>
</gene>
<dbReference type="AlphaFoldDB" id="A0A4Y2X979"/>
<reference evidence="1 2" key="1">
    <citation type="journal article" date="2019" name="Sci. Rep.">
        <title>Orb-weaving spider Araneus ventricosus genome elucidates the spidroin gene catalogue.</title>
        <authorList>
            <person name="Kono N."/>
            <person name="Nakamura H."/>
            <person name="Ohtoshi R."/>
            <person name="Moran D.A.P."/>
            <person name="Shinohara A."/>
            <person name="Yoshida Y."/>
            <person name="Fujiwara M."/>
            <person name="Mori M."/>
            <person name="Tomita M."/>
            <person name="Arakawa K."/>
        </authorList>
    </citation>
    <scope>NUCLEOTIDE SEQUENCE [LARGE SCALE GENOMIC DNA]</scope>
</reference>
<keyword evidence="2" id="KW-1185">Reference proteome</keyword>
<dbReference type="Proteomes" id="UP000499080">
    <property type="component" value="Unassembled WGS sequence"/>
</dbReference>